<dbReference type="EMBL" id="CP139965">
    <property type="protein sequence ID" value="WQD80018.1"/>
    <property type="molecule type" value="Genomic_DNA"/>
</dbReference>
<dbReference type="Pfam" id="PF11776">
    <property type="entry name" value="RcnB"/>
    <property type="match status" value="1"/>
</dbReference>
<reference evidence="4 5" key="1">
    <citation type="submission" date="2023-12" db="EMBL/GenBank/DDBJ databases">
        <title>Genome sequencing and assembly of bacterial species from a model synthetic community.</title>
        <authorList>
            <person name="Hogle S.L."/>
        </authorList>
    </citation>
    <scope>NUCLEOTIDE SEQUENCE [LARGE SCALE GENOMIC DNA]</scope>
    <source>
        <strain evidence="4 5">HAMBI 2494</strain>
    </source>
</reference>
<evidence type="ECO:0000313" key="4">
    <source>
        <dbReference type="EMBL" id="WQD80018.1"/>
    </source>
</evidence>
<sequence length="136" mass="14820">MKKRTLSLAVAACMLGTALSAFAQPVPGDAPDGPPPQDRRGGHGEDSPEHGPRHRPDGPGMPPGHDARRPVPHSDWHRGERVPPDYRDPRYVVDDWRAHDLEAPPAGYQWLQVNGEFVLVAITTGVIASILLAPHR</sequence>
<evidence type="ECO:0000256" key="3">
    <source>
        <dbReference type="SAM" id="SignalP"/>
    </source>
</evidence>
<dbReference type="RefSeq" id="WP_157977815.1">
    <property type="nucleotide sequence ID" value="NZ_CP139965.1"/>
</dbReference>
<keyword evidence="5" id="KW-1185">Reference proteome</keyword>
<organism evidence="4 5">
    <name type="scientific">Paraburkholderia kururiensis</name>
    <dbReference type="NCBI Taxonomy" id="984307"/>
    <lineage>
        <taxon>Bacteria</taxon>
        <taxon>Pseudomonadati</taxon>
        <taxon>Pseudomonadota</taxon>
        <taxon>Betaproteobacteria</taxon>
        <taxon>Burkholderiales</taxon>
        <taxon>Burkholderiaceae</taxon>
        <taxon>Paraburkholderia</taxon>
    </lineage>
</organism>
<dbReference type="Gene3D" id="3.10.450.160">
    <property type="entry name" value="inner membrane protein cigr"/>
    <property type="match status" value="1"/>
</dbReference>
<keyword evidence="2" id="KW-0472">Membrane</keyword>
<feature type="chain" id="PRO_5045741644" evidence="3">
    <location>
        <begin position="24"/>
        <end position="136"/>
    </location>
</feature>
<evidence type="ECO:0000313" key="5">
    <source>
        <dbReference type="Proteomes" id="UP001325479"/>
    </source>
</evidence>
<feature type="compositionally biased region" description="Basic and acidic residues" evidence="1">
    <location>
        <begin position="37"/>
        <end position="57"/>
    </location>
</feature>
<feature type="transmembrane region" description="Helical" evidence="2">
    <location>
        <begin position="117"/>
        <end position="134"/>
    </location>
</feature>
<name>A0ABZ0WRJ5_9BURK</name>
<dbReference type="InterPro" id="IPR024572">
    <property type="entry name" value="RcnB"/>
</dbReference>
<evidence type="ECO:0000256" key="2">
    <source>
        <dbReference type="SAM" id="Phobius"/>
    </source>
</evidence>
<feature type="compositionally biased region" description="Basic and acidic residues" evidence="1">
    <location>
        <begin position="65"/>
        <end position="89"/>
    </location>
</feature>
<keyword evidence="3" id="KW-0732">Signal</keyword>
<protein>
    <submittedName>
        <fullName evidence="4">RcnB family protein</fullName>
    </submittedName>
</protein>
<gene>
    <name evidence="4" type="ORF">U0042_10215</name>
</gene>
<keyword evidence="2" id="KW-1133">Transmembrane helix</keyword>
<evidence type="ECO:0000256" key="1">
    <source>
        <dbReference type="SAM" id="MobiDB-lite"/>
    </source>
</evidence>
<keyword evidence="2" id="KW-0812">Transmembrane</keyword>
<dbReference type="Proteomes" id="UP001325479">
    <property type="component" value="Chromosome"/>
</dbReference>
<proteinExistence type="predicted"/>
<feature type="signal peptide" evidence="3">
    <location>
        <begin position="1"/>
        <end position="23"/>
    </location>
</feature>
<accession>A0ABZ0WRJ5</accession>
<feature type="region of interest" description="Disordered" evidence="1">
    <location>
        <begin position="23"/>
        <end position="89"/>
    </location>
</feature>